<feature type="region of interest" description="Disordered" evidence="1">
    <location>
        <begin position="182"/>
        <end position="204"/>
    </location>
</feature>
<reference evidence="2 3" key="1">
    <citation type="submission" date="2016-11" db="EMBL/GenBank/DDBJ databases">
        <title>The macronuclear genome of Stentor coeruleus: a giant cell with tiny introns.</title>
        <authorList>
            <person name="Slabodnick M."/>
            <person name="Ruby J.G."/>
            <person name="Reiff S.B."/>
            <person name="Swart E.C."/>
            <person name="Gosai S."/>
            <person name="Prabakaran S."/>
            <person name="Witkowska E."/>
            <person name="Larue G.E."/>
            <person name="Fisher S."/>
            <person name="Freeman R.M."/>
            <person name="Gunawardena J."/>
            <person name="Chu W."/>
            <person name="Stover N.A."/>
            <person name="Gregory B.D."/>
            <person name="Nowacki M."/>
            <person name="Derisi J."/>
            <person name="Roy S.W."/>
            <person name="Marshall W.F."/>
            <person name="Sood P."/>
        </authorList>
    </citation>
    <scope>NUCLEOTIDE SEQUENCE [LARGE SCALE GENOMIC DNA]</scope>
    <source>
        <strain evidence="2">WM001</strain>
    </source>
</reference>
<gene>
    <name evidence="2" type="ORF">SteCoe_2419</name>
</gene>
<evidence type="ECO:0000313" key="2">
    <source>
        <dbReference type="EMBL" id="OMJ94376.1"/>
    </source>
</evidence>
<organism evidence="2 3">
    <name type="scientific">Stentor coeruleus</name>
    <dbReference type="NCBI Taxonomy" id="5963"/>
    <lineage>
        <taxon>Eukaryota</taxon>
        <taxon>Sar</taxon>
        <taxon>Alveolata</taxon>
        <taxon>Ciliophora</taxon>
        <taxon>Postciliodesmatophora</taxon>
        <taxon>Heterotrichea</taxon>
        <taxon>Heterotrichida</taxon>
        <taxon>Stentoridae</taxon>
        <taxon>Stentor</taxon>
    </lineage>
</organism>
<dbReference type="Proteomes" id="UP000187209">
    <property type="component" value="Unassembled WGS sequence"/>
</dbReference>
<evidence type="ECO:0000313" key="3">
    <source>
        <dbReference type="Proteomes" id="UP000187209"/>
    </source>
</evidence>
<protein>
    <submittedName>
        <fullName evidence="2">Uncharacterized protein</fullName>
    </submittedName>
</protein>
<proteinExistence type="predicted"/>
<accession>A0A1R2CZE6</accession>
<name>A0A1R2CZE6_9CILI</name>
<dbReference type="EMBL" id="MPUH01000027">
    <property type="protein sequence ID" value="OMJ94376.1"/>
    <property type="molecule type" value="Genomic_DNA"/>
</dbReference>
<comment type="caution">
    <text evidence="2">The sequence shown here is derived from an EMBL/GenBank/DDBJ whole genome shotgun (WGS) entry which is preliminary data.</text>
</comment>
<feature type="compositionally biased region" description="Basic and acidic residues" evidence="1">
    <location>
        <begin position="192"/>
        <end position="204"/>
    </location>
</feature>
<evidence type="ECO:0000256" key="1">
    <source>
        <dbReference type="SAM" id="MobiDB-lite"/>
    </source>
</evidence>
<keyword evidence="3" id="KW-1185">Reference proteome</keyword>
<sequence>MPDREMINVFVTSPKAGESSCIYSSFKSQKAKSRKRIMYKNIPAPQIKDCKLVKYYKPRFTNDLPDPVHLSILRKRTSPKLLNESPNHLTEEILENLIRKRKTLILPALNIEKTSNENIKESFLRSKSVAIQDQIIKAETLFQNVKQDIRNQSYDIESEMTYSQRQPIRQWYKRSNMITMKKKSKSKIKQQNKQESDIENDNAKKKNYNINRLLDIYKEEY</sequence>
<dbReference type="AlphaFoldDB" id="A0A1R2CZE6"/>